<evidence type="ECO:0000313" key="3">
    <source>
        <dbReference type="Proteomes" id="UP000247099"/>
    </source>
</evidence>
<reference evidence="2 3" key="1">
    <citation type="submission" date="2018-05" db="EMBL/GenBank/DDBJ databases">
        <title>Coraliomargarita sinensis sp. nov., isolated from a marine solar saltern.</title>
        <authorList>
            <person name="Zhou L.Y."/>
        </authorList>
    </citation>
    <scope>NUCLEOTIDE SEQUENCE [LARGE SCALE GENOMIC DNA]</scope>
    <source>
        <strain evidence="2 3">WN38</strain>
    </source>
</reference>
<dbReference type="InParanoid" id="A0A317ZFA7"/>
<evidence type="ECO:0008006" key="4">
    <source>
        <dbReference type="Google" id="ProtNLM"/>
    </source>
</evidence>
<accession>A0A317ZFA7</accession>
<keyword evidence="3" id="KW-1185">Reference proteome</keyword>
<dbReference type="AlphaFoldDB" id="A0A317ZFA7"/>
<keyword evidence="1" id="KW-0472">Membrane</keyword>
<feature type="transmembrane region" description="Helical" evidence="1">
    <location>
        <begin position="32"/>
        <end position="52"/>
    </location>
</feature>
<feature type="transmembrane region" description="Helical" evidence="1">
    <location>
        <begin position="207"/>
        <end position="227"/>
    </location>
</feature>
<proteinExistence type="predicted"/>
<dbReference type="EMBL" id="QHJQ01000008">
    <property type="protein sequence ID" value="PXA03542.1"/>
    <property type="molecule type" value="Genomic_DNA"/>
</dbReference>
<feature type="transmembrane region" description="Helical" evidence="1">
    <location>
        <begin position="147"/>
        <end position="168"/>
    </location>
</feature>
<feature type="transmembrane region" description="Helical" evidence="1">
    <location>
        <begin position="174"/>
        <end position="195"/>
    </location>
</feature>
<dbReference type="RefSeq" id="WP_110131542.1">
    <property type="nucleotide sequence ID" value="NZ_QHJQ01000008.1"/>
</dbReference>
<feature type="transmembrane region" description="Helical" evidence="1">
    <location>
        <begin position="64"/>
        <end position="84"/>
    </location>
</feature>
<organism evidence="2 3">
    <name type="scientific">Coraliomargarita sinensis</name>
    <dbReference type="NCBI Taxonomy" id="2174842"/>
    <lineage>
        <taxon>Bacteria</taxon>
        <taxon>Pseudomonadati</taxon>
        <taxon>Verrucomicrobiota</taxon>
        <taxon>Opitutia</taxon>
        <taxon>Puniceicoccales</taxon>
        <taxon>Coraliomargaritaceae</taxon>
        <taxon>Coraliomargarita</taxon>
    </lineage>
</organism>
<feature type="transmembrane region" description="Helical" evidence="1">
    <location>
        <begin position="271"/>
        <end position="289"/>
    </location>
</feature>
<evidence type="ECO:0000313" key="2">
    <source>
        <dbReference type="EMBL" id="PXA03542.1"/>
    </source>
</evidence>
<comment type="caution">
    <text evidence="2">The sequence shown here is derived from an EMBL/GenBank/DDBJ whole genome shotgun (WGS) entry which is preliminary data.</text>
</comment>
<keyword evidence="1" id="KW-1133">Transmembrane helix</keyword>
<dbReference type="Proteomes" id="UP000247099">
    <property type="component" value="Unassembled WGS sequence"/>
</dbReference>
<protein>
    <recommendedName>
        <fullName evidence="4">EamA domain-containing protein</fullName>
    </recommendedName>
</protein>
<name>A0A317ZFA7_9BACT</name>
<feature type="transmembrane region" description="Helical" evidence="1">
    <location>
        <begin position="104"/>
        <end position="135"/>
    </location>
</feature>
<keyword evidence="1" id="KW-0812">Transmembrane</keyword>
<dbReference type="InterPro" id="IPR037185">
    <property type="entry name" value="EmrE-like"/>
</dbReference>
<dbReference type="SUPFAM" id="SSF103481">
    <property type="entry name" value="Multidrug resistance efflux transporter EmrE"/>
    <property type="match status" value="1"/>
</dbReference>
<dbReference type="OrthoDB" id="187159at2"/>
<gene>
    <name evidence="2" type="ORF">DDZ13_11200</name>
</gene>
<sequence length="291" mass="31426">MEPFQINATLAAIGYAVAAVFAKQALSRGAGILRFSFAVNLVFVPIFATLLLKHEGTIPWSSIHQPILTGALFFNGQLFTFAAIRIGDVSLQTPMMGTKAVFAVLIAVVCGTEAVGLPMFMAAFVAMLGVGFLGISGNGTERVGISITLAGLSSLFFAGSDTMVGFYADNFGVSVFLFIAILTNAVLSFAMIPYFREPLRTIPKAAWPWIMAGCLLMGLQALLLNYTLGHYQHVAEINVLYSTRGMWSVIFGALAVRLFQRSSGGNHRRIYILRFLGALLMCLAIAILFNF</sequence>
<evidence type="ECO:0000256" key="1">
    <source>
        <dbReference type="SAM" id="Phobius"/>
    </source>
</evidence>